<feature type="transmembrane region" description="Helical" evidence="2">
    <location>
        <begin position="75"/>
        <end position="92"/>
    </location>
</feature>
<dbReference type="NCBIfam" id="NF038012">
    <property type="entry name" value="DMT_1"/>
    <property type="match status" value="1"/>
</dbReference>
<dbReference type="EMBL" id="JAGGMS010000001">
    <property type="protein sequence ID" value="MBP2185629.1"/>
    <property type="molecule type" value="Genomic_DNA"/>
</dbReference>
<evidence type="ECO:0000256" key="2">
    <source>
        <dbReference type="SAM" id="Phobius"/>
    </source>
</evidence>
<proteinExistence type="predicted"/>
<feature type="transmembrane region" description="Helical" evidence="2">
    <location>
        <begin position="50"/>
        <end position="69"/>
    </location>
</feature>
<feature type="transmembrane region" description="Helical" evidence="2">
    <location>
        <begin position="255"/>
        <end position="278"/>
    </location>
</feature>
<feature type="compositionally biased region" description="Basic and acidic residues" evidence="1">
    <location>
        <begin position="286"/>
        <end position="297"/>
    </location>
</feature>
<keyword evidence="2" id="KW-0472">Membrane</keyword>
<feature type="transmembrane region" description="Helical" evidence="2">
    <location>
        <begin position="165"/>
        <end position="182"/>
    </location>
</feature>
<comment type="caution">
    <text evidence="3">The sequence shown here is derived from an EMBL/GenBank/DDBJ whole genome shotgun (WGS) entry which is preliminary data.</text>
</comment>
<feature type="transmembrane region" description="Helical" evidence="2">
    <location>
        <begin position="202"/>
        <end position="220"/>
    </location>
</feature>
<sequence length="307" mass="31193">MTAVWPAMAMAVCAAAAFGTSGALQHRVARRTARRPGSRFGVVRSLAREPVWLASLALNGTGVVLHWIALSRASVALVQPVLVLDLLFAVLGASMLRRHWPDRIVVLGALLCAGGLAAFLVLAEPVPGHSVPGTGETLLVGGCVLAVVAACLAVAARFPGTARTLSLASATGVLFGVTAGIAKLATDDLDGGLAAMLTHWPVYAVIVCATCAFVLSQYAFRAGVAVAPALGVMVVLNPLAGIAVGALWLGERINAGPGALAGEVFALGFTAAGIAVLAKRAPAAERRPEITPERRTSAEPGAVGVHE</sequence>
<organism evidence="3 4">
    <name type="scientific">Amycolatopsis magusensis</name>
    <dbReference type="NCBI Taxonomy" id="882444"/>
    <lineage>
        <taxon>Bacteria</taxon>
        <taxon>Bacillati</taxon>
        <taxon>Actinomycetota</taxon>
        <taxon>Actinomycetes</taxon>
        <taxon>Pseudonocardiales</taxon>
        <taxon>Pseudonocardiaceae</taxon>
        <taxon>Amycolatopsis</taxon>
    </lineage>
</organism>
<name>A0ABS4Q1S2_9PSEU</name>
<dbReference type="Proteomes" id="UP000741013">
    <property type="component" value="Unassembled WGS sequence"/>
</dbReference>
<feature type="transmembrane region" description="Helical" evidence="2">
    <location>
        <begin position="227"/>
        <end position="249"/>
    </location>
</feature>
<feature type="transmembrane region" description="Helical" evidence="2">
    <location>
        <begin position="138"/>
        <end position="158"/>
    </location>
</feature>
<feature type="transmembrane region" description="Helical" evidence="2">
    <location>
        <begin position="6"/>
        <end position="29"/>
    </location>
</feature>
<keyword evidence="2" id="KW-0812">Transmembrane</keyword>
<keyword evidence="4" id="KW-1185">Reference proteome</keyword>
<reference evidence="3 4" key="1">
    <citation type="submission" date="2021-03" db="EMBL/GenBank/DDBJ databases">
        <title>Sequencing the genomes of 1000 actinobacteria strains.</title>
        <authorList>
            <person name="Klenk H.-P."/>
        </authorList>
    </citation>
    <scope>NUCLEOTIDE SEQUENCE [LARGE SCALE GENOMIC DNA]</scope>
    <source>
        <strain evidence="3 4">DSM 45510</strain>
    </source>
</reference>
<accession>A0ABS4Q1S2</accession>
<evidence type="ECO:0000313" key="4">
    <source>
        <dbReference type="Proteomes" id="UP000741013"/>
    </source>
</evidence>
<gene>
    <name evidence="3" type="ORF">JOM49_007155</name>
</gene>
<keyword evidence="2" id="KW-1133">Transmembrane helix</keyword>
<feature type="region of interest" description="Disordered" evidence="1">
    <location>
        <begin position="286"/>
        <end position="307"/>
    </location>
</feature>
<dbReference type="PANTHER" id="PTHR40761">
    <property type="entry name" value="CONSERVED INTEGRAL MEMBRANE ALANINE VALINE AND LEUCINE RICH PROTEIN-RELATED"/>
    <property type="match status" value="1"/>
</dbReference>
<dbReference type="PANTHER" id="PTHR40761:SF1">
    <property type="entry name" value="CONSERVED INTEGRAL MEMBRANE ALANINE VALINE AND LEUCINE RICH PROTEIN-RELATED"/>
    <property type="match status" value="1"/>
</dbReference>
<dbReference type="RefSeq" id="WP_209668488.1">
    <property type="nucleotide sequence ID" value="NZ_JAGGMS010000001.1"/>
</dbReference>
<protein>
    <submittedName>
        <fullName evidence="3">Drug/metabolite transporter (DMT)-like permease</fullName>
    </submittedName>
</protein>
<feature type="transmembrane region" description="Helical" evidence="2">
    <location>
        <begin position="104"/>
        <end position="123"/>
    </location>
</feature>
<evidence type="ECO:0000313" key="3">
    <source>
        <dbReference type="EMBL" id="MBP2185629.1"/>
    </source>
</evidence>
<evidence type="ECO:0000256" key="1">
    <source>
        <dbReference type="SAM" id="MobiDB-lite"/>
    </source>
</evidence>